<name>A0A135RTK9_9PEZI</name>
<feature type="compositionally biased region" description="Polar residues" evidence="1">
    <location>
        <begin position="173"/>
        <end position="185"/>
    </location>
</feature>
<dbReference type="AlphaFoldDB" id="A0A135RTK9"/>
<feature type="compositionally biased region" description="Acidic residues" evidence="1">
    <location>
        <begin position="550"/>
        <end position="562"/>
    </location>
</feature>
<dbReference type="GO" id="GO:0006325">
    <property type="term" value="P:chromatin organization"/>
    <property type="evidence" value="ECO:0007669"/>
    <property type="project" value="TreeGrafter"/>
</dbReference>
<evidence type="ECO:0000256" key="1">
    <source>
        <dbReference type="SAM" id="MobiDB-lite"/>
    </source>
</evidence>
<keyword evidence="2" id="KW-0732">Signal</keyword>
<feature type="compositionally biased region" description="Low complexity" evidence="1">
    <location>
        <begin position="406"/>
        <end position="443"/>
    </location>
</feature>
<reference evidence="3 4" key="1">
    <citation type="submission" date="2014-02" db="EMBL/GenBank/DDBJ databases">
        <title>The genome sequence of Colletotrichum simmondsii CBS122122.</title>
        <authorList>
            <person name="Baroncelli R."/>
            <person name="Thon M.R."/>
        </authorList>
    </citation>
    <scope>NUCLEOTIDE SEQUENCE [LARGE SCALE GENOMIC DNA]</scope>
    <source>
        <strain evidence="3 4">CBS122122</strain>
    </source>
</reference>
<dbReference type="PANTHER" id="PTHR21669:SF28">
    <property type="entry name" value="YEMANUCLEIN"/>
    <property type="match status" value="1"/>
</dbReference>
<feature type="compositionally biased region" description="Pro residues" evidence="1">
    <location>
        <begin position="821"/>
        <end position="832"/>
    </location>
</feature>
<feature type="region of interest" description="Disordered" evidence="1">
    <location>
        <begin position="165"/>
        <end position="259"/>
    </location>
</feature>
<feature type="signal peptide" evidence="2">
    <location>
        <begin position="1"/>
        <end position="30"/>
    </location>
</feature>
<feature type="compositionally biased region" description="Polar residues" evidence="1">
    <location>
        <begin position="395"/>
        <end position="405"/>
    </location>
</feature>
<protein>
    <submittedName>
        <fullName evidence="3">Uncharacterized protein</fullName>
    </submittedName>
</protein>
<dbReference type="GO" id="GO:0005634">
    <property type="term" value="C:nucleus"/>
    <property type="evidence" value="ECO:0007669"/>
    <property type="project" value="TreeGrafter"/>
</dbReference>
<feature type="compositionally biased region" description="Basic residues" evidence="1">
    <location>
        <begin position="533"/>
        <end position="544"/>
    </location>
</feature>
<accession>A0A135RTK9</accession>
<feature type="region of interest" description="Disordered" evidence="1">
    <location>
        <begin position="272"/>
        <end position="443"/>
    </location>
</feature>
<comment type="caution">
    <text evidence="3">The sequence shown here is derived from an EMBL/GenBank/DDBJ whole genome shotgun (WGS) entry which is preliminary data.</text>
</comment>
<dbReference type="Proteomes" id="UP000070328">
    <property type="component" value="Unassembled WGS sequence"/>
</dbReference>
<feature type="region of interest" description="Disordered" evidence="1">
    <location>
        <begin position="525"/>
        <end position="574"/>
    </location>
</feature>
<proteinExistence type="predicted"/>
<feature type="region of interest" description="Disordered" evidence="1">
    <location>
        <begin position="994"/>
        <end position="1089"/>
    </location>
</feature>
<organism evidence="3 4">
    <name type="scientific">Colletotrichum simmondsii</name>
    <dbReference type="NCBI Taxonomy" id="703756"/>
    <lineage>
        <taxon>Eukaryota</taxon>
        <taxon>Fungi</taxon>
        <taxon>Dikarya</taxon>
        <taxon>Ascomycota</taxon>
        <taxon>Pezizomycotina</taxon>
        <taxon>Sordariomycetes</taxon>
        <taxon>Hypocreomycetidae</taxon>
        <taxon>Glomerellales</taxon>
        <taxon>Glomerellaceae</taxon>
        <taxon>Colletotrichum</taxon>
        <taxon>Colletotrichum acutatum species complex</taxon>
    </lineage>
</organism>
<keyword evidence="4" id="KW-1185">Reference proteome</keyword>
<dbReference type="PANTHER" id="PTHR21669">
    <property type="entry name" value="CAPZ-INTERACTING PROTEIN AND RELATED PROTEINS"/>
    <property type="match status" value="1"/>
</dbReference>
<evidence type="ECO:0000313" key="4">
    <source>
        <dbReference type="Proteomes" id="UP000070328"/>
    </source>
</evidence>
<feature type="compositionally biased region" description="Low complexity" evidence="1">
    <location>
        <begin position="563"/>
        <end position="574"/>
    </location>
</feature>
<feature type="compositionally biased region" description="Low complexity" evidence="1">
    <location>
        <begin position="1009"/>
        <end position="1089"/>
    </location>
</feature>
<feature type="compositionally biased region" description="Polar residues" evidence="1">
    <location>
        <begin position="205"/>
        <end position="224"/>
    </location>
</feature>
<evidence type="ECO:0000313" key="3">
    <source>
        <dbReference type="EMBL" id="KXH27044.1"/>
    </source>
</evidence>
<feature type="compositionally biased region" description="Basic and acidic residues" evidence="1">
    <location>
        <begin position="332"/>
        <end position="392"/>
    </location>
</feature>
<feature type="compositionally biased region" description="Low complexity" evidence="1">
    <location>
        <begin position="225"/>
        <end position="259"/>
    </location>
</feature>
<dbReference type="EMBL" id="JFBX01000846">
    <property type="protein sequence ID" value="KXH27044.1"/>
    <property type="molecule type" value="Genomic_DNA"/>
</dbReference>
<feature type="chain" id="PRO_5007801203" evidence="2">
    <location>
        <begin position="31"/>
        <end position="1255"/>
    </location>
</feature>
<gene>
    <name evidence="3" type="ORF">CSIM01_12619</name>
</gene>
<feature type="compositionally biased region" description="Polar residues" evidence="1">
    <location>
        <begin position="272"/>
        <end position="288"/>
    </location>
</feature>
<feature type="compositionally biased region" description="Low complexity" evidence="1">
    <location>
        <begin position="292"/>
        <end position="323"/>
    </location>
</feature>
<feature type="compositionally biased region" description="Low complexity" evidence="1">
    <location>
        <begin position="190"/>
        <end position="204"/>
    </location>
</feature>
<dbReference type="OrthoDB" id="3886018at2759"/>
<feature type="region of interest" description="Disordered" evidence="1">
    <location>
        <begin position="797"/>
        <end position="847"/>
    </location>
</feature>
<evidence type="ECO:0000256" key="2">
    <source>
        <dbReference type="SAM" id="SignalP"/>
    </source>
</evidence>
<sequence>MGKHKSSLKAWCHSLIPLLLLALAVNVCQARGRDHKKRDDVTGSFASTAPTDGTSLSISTSELQEGRVVTRIVTTSILITLPCGASEGSSSFSSDLITTQSSSGYLNTTAGSESSLVRSSNSTTIHSASSSSRINWNTTAVNHGSSSTVLNWNSTIAGPVESLSFSDSSFQSHQPTVSGATLTETGNRDLPASSTKSPSTSLASQNGSTSDIAPASSLQTSLSEGGTALTPGATTGPDHSPASTTIPQPSQLSSSISSNSVSIETSISDVTTGTTIVNVPQTSPSSTDRNAETSPMSGSASSGGSSHATTTSTSTTQNDQQSTKVPIVSTEEDQKSTKKGDDDDSKTTTKKGNDDGKTSTKKGNDDDDKKSTQKDDGGDKKSTKKDDDDNKSTKASPGSTQKSIVSTHHASSTQHSSTSTSTAAPGSSGSNGPSSTGTSSTSSGHGDLTAFYMTATIKPPEGVQPWTWLTWTSTEVTKTTTRDGQAWPTIFPAWSCIGGQLLCHPKCLIPFLFCDVPALNLPGPLGFPWAKPPPKKPKGKPRKVRKDDPTDTEDPEDDESEPSETPTSSSEASCTATTTVYPDCNQGCTASPIVGSDSSTSFTTSCNTATCRPSIVCSTTVDTTTTTTITTVSATPTENYCGGVDSSCQNCKDKRSGLSKRSQFVKWDPQPDPEILGGPDGLTNFATWPAGKQNWFDRAWKYLSHYCDGLDHWRPLGDFVDGAKKLVGYSTMHADVWGDQPMMGGTGPLWGCSGIIIITKRGIYTSHVWEVPNFWNQGFGEYDIDKEFREGVLEFLETGSGDRPGDGEFILQPNRPNRLTNPPPPRPGNPMPDPEDGTKGQFQTPYPGIKQLKETTPIFDNIPEDTLQVIFIYPLTGGQWSNPVPPNYPDYLPPRHPERLQQWKDWVSNHLGFPADKFTNVGYHKGPGYWPNAEENHPMNNYVPPYGLIWWQYHPAHVVEVLPDGTQIRKPTVKVYWETWPVYEFSWCPPGTELKRDENGSESCPMPAAPAKSSAAASGGTASASGSVPASASASAGSPGSQSSSQTSVSSSPSGQTSGRASTSSSSGGQSFGPTLPSGSPASNSPSSKSKVVVWVTATAEVTVTNDIDVTLTVTPSAAAPTSTAEIWRIARITQDITLGDDNSKHTATVSIVQIEDGKEVNIVTNRDSDGGGPVKLPRELVTIDNSGAKLTISFKKDDQPYELKSEIGGHTQDWSMKQWGNKIANGPWCKIIKNTTGEGVVKRSAECHYRAFGQ</sequence>